<dbReference type="Proteomes" id="UP000308549">
    <property type="component" value="Unassembled WGS sequence"/>
</dbReference>
<reference evidence="2 3" key="1">
    <citation type="submission" date="2017-03" db="EMBL/GenBank/DDBJ databases">
        <title>Genomes of endolithic fungi from Antarctica.</title>
        <authorList>
            <person name="Coleine C."/>
            <person name="Masonjones S."/>
            <person name="Stajich J.E."/>
        </authorList>
    </citation>
    <scope>NUCLEOTIDE SEQUENCE [LARGE SCALE GENOMIC DNA]</scope>
    <source>
        <strain evidence="2 3">CCFEE 6315</strain>
    </source>
</reference>
<evidence type="ECO:0000256" key="1">
    <source>
        <dbReference type="SAM" id="SignalP"/>
    </source>
</evidence>
<protein>
    <submittedName>
        <fullName evidence="2">Uncharacterized protein</fullName>
    </submittedName>
</protein>
<dbReference type="AlphaFoldDB" id="A0A4U0TW01"/>
<evidence type="ECO:0000313" key="2">
    <source>
        <dbReference type="EMBL" id="TKA26498.1"/>
    </source>
</evidence>
<evidence type="ECO:0000313" key="3">
    <source>
        <dbReference type="Proteomes" id="UP000308549"/>
    </source>
</evidence>
<gene>
    <name evidence="2" type="ORF">B0A50_05335</name>
</gene>
<accession>A0A4U0TW01</accession>
<sequence length="260" mass="27676">MQKFTVLALAISAALVQATPAAKVVTGKNYRATFEEADSANLEAAPGVANTDVTYQGLNWSNTNLAFQKPPGTATTFFLIPESPEQYGQMPPVFTENANFSRTYEPPNGVISPAKRNKKVQLESFYFGCSRPGPIPGYFNSPVNCTISVTGSGGVGGQGYFAYPEYTPVIGELPDSQVAGQSSRGTDSFIGDCEQLGSQMLSGGGCARLAYVDASQLAGLNNYGPYDSITFSVPEYLTEEANRTSIFVDDVSYSVQKVGV</sequence>
<keyword evidence="1" id="KW-0732">Signal</keyword>
<comment type="caution">
    <text evidence="2">The sequence shown here is derived from an EMBL/GenBank/DDBJ whole genome shotgun (WGS) entry which is preliminary data.</text>
</comment>
<dbReference type="OrthoDB" id="3870470at2759"/>
<organism evidence="2 3">
    <name type="scientific">Salinomyces thailandicus</name>
    <dbReference type="NCBI Taxonomy" id="706561"/>
    <lineage>
        <taxon>Eukaryota</taxon>
        <taxon>Fungi</taxon>
        <taxon>Dikarya</taxon>
        <taxon>Ascomycota</taxon>
        <taxon>Pezizomycotina</taxon>
        <taxon>Dothideomycetes</taxon>
        <taxon>Dothideomycetidae</taxon>
        <taxon>Mycosphaerellales</taxon>
        <taxon>Teratosphaeriaceae</taxon>
        <taxon>Salinomyces</taxon>
    </lineage>
</organism>
<feature type="chain" id="PRO_5020655600" evidence="1">
    <location>
        <begin position="19"/>
        <end position="260"/>
    </location>
</feature>
<dbReference type="EMBL" id="NAJL01000028">
    <property type="protein sequence ID" value="TKA26498.1"/>
    <property type="molecule type" value="Genomic_DNA"/>
</dbReference>
<feature type="signal peptide" evidence="1">
    <location>
        <begin position="1"/>
        <end position="18"/>
    </location>
</feature>
<proteinExistence type="predicted"/>
<name>A0A4U0TW01_9PEZI</name>
<keyword evidence="3" id="KW-1185">Reference proteome</keyword>